<sequence>MPRKPKAPLAELPAIPAELLEQFGNGPMTAEAINAATMALKKALIERALGGEMNHHLGYLPGAAKPASARLSASIIWLSVNLDFFICRTPS</sequence>
<protein>
    <submittedName>
        <fullName evidence="1">Transposase</fullName>
    </submittedName>
</protein>
<keyword evidence="2" id="KW-1185">Reference proteome</keyword>
<dbReference type="EMBL" id="CABPSE010000015">
    <property type="protein sequence ID" value="VVE35984.1"/>
    <property type="molecule type" value="Genomic_DNA"/>
</dbReference>
<reference evidence="1 2" key="1">
    <citation type="submission" date="2019-08" db="EMBL/GenBank/DDBJ databases">
        <authorList>
            <person name="Peeters C."/>
        </authorList>
    </citation>
    <scope>NUCLEOTIDE SEQUENCE [LARGE SCALE GENOMIC DNA]</scope>
    <source>
        <strain evidence="1 2">LMG 31111</strain>
    </source>
</reference>
<evidence type="ECO:0000313" key="2">
    <source>
        <dbReference type="Proteomes" id="UP000383971"/>
    </source>
</evidence>
<name>A0A5E4XI03_9BURK</name>
<dbReference type="AlphaFoldDB" id="A0A5E4XI03"/>
<gene>
    <name evidence="1" type="ORF">PCO31111_03911</name>
</gene>
<dbReference type="Proteomes" id="UP000383971">
    <property type="component" value="Unassembled WGS sequence"/>
</dbReference>
<evidence type="ECO:0000313" key="1">
    <source>
        <dbReference type="EMBL" id="VVE35984.1"/>
    </source>
</evidence>
<accession>A0A5E4XI03</accession>
<organism evidence="1 2">
    <name type="scientific">Pandoraea communis</name>
    <dbReference type="NCBI Taxonomy" id="2508297"/>
    <lineage>
        <taxon>Bacteria</taxon>
        <taxon>Pseudomonadati</taxon>
        <taxon>Pseudomonadota</taxon>
        <taxon>Betaproteobacteria</taxon>
        <taxon>Burkholderiales</taxon>
        <taxon>Burkholderiaceae</taxon>
        <taxon>Pandoraea</taxon>
    </lineage>
</organism>
<proteinExistence type="predicted"/>